<evidence type="ECO:0000313" key="10">
    <source>
        <dbReference type="Proteomes" id="UP000444721"/>
    </source>
</evidence>
<dbReference type="InterPro" id="IPR013785">
    <property type="entry name" value="Aldolase_TIM"/>
</dbReference>
<dbReference type="GO" id="GO:0046872">
    <property type="term" value="F:metal ion binding"/>
    <property type="evidence" value="ECO:0007669"/>
    <property type="project" value="UniProtKB-KW"/>
</dbReference>
<dbReference type="CDD" id="cd07938">
    <property type="entry name" value="DRE_TIM_HMGL"/>
    <property type="match status" value="1"/>
</dbReference>
<evidence type="ECO:0000256" key="3">
    <source>
        <dbReference type="ARBA" id="ARBA00012910"/>
    </source>
</evidence>
<accession>A0A6A5BKC6</accession>
<dbReference type="VEuPathDB" id="AmoebaDB:FDP41_006630"/>
<keyword evidence="10" id="KW-1185">Reference proteome</keyword>
<dbReference type="InterPro" id="IPR000138">
    <property type="entry name" value="HMG_CoA_lyase_AS"/>
</dbReference>
<dbReference type="EMBL" id="VFQX01000052">
    <property type="protein sequence ID" value="KAF0974598.1"/>
    <property type="molecule type" value="Genomic_DNA"/>
</dbReference>
<comment type="similarity">
    <text evidence="2">Belongs to the HMG-CoA lyase family.</text>
</comment>
<dbReference type="AlphaFoldDB" id="A0A6A5BKC6"/>
<keyword evidence="4" id="KW-0479">Metal-binding</keyword>
<dbReference type="InterPro" id="IPR000891">
    <property type="entry name" value="PYR_CT"/>
</dbReference>
<dbReference type="VEuPathDB" id="AmoebaDB:NF0057980"/>
<dbReference type="EC" id="4.1.3.4" evidence="3"/>
<protein>
    <recommendedName>
        <fullName evidence="3">hydroxymethylglutaryl-CoA lyase</fullName>
        <ecNumber evidence="3">4.1.3.4</ecNumber>
    </recommendedName>
</protein>
<dbReference type="VEuPathDB" id="AmoebaDB:NfTy_088540"/>
<dbReference type="GO" id="GO:0006552">
    <property type="term" value="P:L-leucine catabolic process"/>
    <property type="evidence" value="ECO:0007669"/>
    <property type="project" value="TreeGrafter"/>
</dbReference>
<evidence type="ECO:0000256" key="4">
    <source>
        <dbReference type="ARBA" id="ARBA00022723"/>
    </source>
</evidence>
<dbReference type="Gene3D" id="3.20.20.70">
    <property type="entry name" value="Aldolase class I"/>
    <property type="match status" value="1"/>
</dbReference>
<comment type="catalytic activity">
    <reaction evidence="6">
        <text>(3S)-3-hydroxy-3-methylglutaryl-CoA = acetoacetate + acetyl-CoA</text>
        <dbReference type="Rhea" id="RHEA:24404"/>
        <dbReference type="ChEBI" id="CHEBI:13705"/>
        <dbReference type="ChEBI" id="CHEBI:43074"/>
        <dbReference type="ChEBI" id="CHEBI:57288"/>
        <dbReference type="EC" id="4.1.3.4"/>
    </reaction>
</comment>
<evidence type="ECO:0000256" key="1">
    <source>
        <dbReference type="ARBA" id="ARBA00005143"/>
    </source>
</evidence>
<comment type="caution">
    <text evidence="9">The sequence shown here is derived from an EMBL/GenBank/DDBJ whole genome shotgun (WGS) entry which is preliminary data.</text>
</comment>
<comment type="pathway">
    <text evidence="1">Metabolic intermediate metabolism; (S)-3-hydroxy-3-methylglutaryl-CoA degradation; acetoacetate from (S)-3-hydroxy-3-methylglutaryl-CoA: step 1/1.</text>
</comment>
<proteinExistence type="inferred from homology"/>
<dbReference type="PROSITE" id="PS01062">
    <property type="entry name" value="HMG_COA_LYASE"/>
    <property type="match status" value="1"/>
</dbReference>
<dbReference type="OMA" id="FQMRNTH"/>
<evidence type="ECO:0000256" key="5">
    <source>
        <dbReference type="ARBA" id="ARBA00023239"/>
    </source>
</evidence>
<organism evidence="9 10">
    <name type="scientific">Naegleria fowleri</name>
    <name type="common">Brain eating amoeba</name>
    <dbReference type="NCBI Taxonomy" id="5763"/>
    <lineage>
        <taxon>Eukaryota</taxon>
        <taxon>Discoba</taxon>
        <taxon>Heterolobosea</taxon>
        <taxon>Tetramitia</taxon>
        <taxon>Eutetramitia</taxon>
        <taxon>Vahlkampfiidae</taxon>
        <taxon>Naegleria</taxon>
    </lineage>
</organism>
<evidence type="ECO:0000256" key="6">
    <source>
        <dbReference type="ARBA" id="ARBA00049877"/>
    </source>
</evidence>
<sequence length="413" mass="44657">MNVSRTTSLFKHLERTLGRRNLNSSSSLFMLMNNEKKTQARSFAAFNASGASSNISNLPSFVKIVEVGPRDGLQNEKKLVPTNVKIALINKLSEAGCPSIEVTSFVSPKWVPQMGDNFDVYTGITKKEGTSYPVLTPNVKGLEQALEAGVKEVAIFLAASDAFSMKNINCTVEESFNRYNQVMELATKHNLKIRGYVSCVAGCPYSGYVAPEVVANVSYRLLKMGCYEVSLGDTIGVGTPGSVSHLLHQVCKKIPTGQVAVHFHNTYGQALANILTSLQFGVETVDSSVAGLGGCPYAKGASGNISTEDVVYMLQGMGIETGIDLDKLIDTGDYISTYLNRENNSMVAKAILAKREKAESVNKNSETIQATTTVTSTTQQQSSQQSSQPKKQESQIIITDNTKSTERKLSACI</sequence>
<dbReference type="GeneID" id="68113848"/>
<dbReference type="Pfam" id="PF00682">
    <property type="entry name" value="HMGL-like"/>
    <property type="match status" value="1"/>
</dbReference>
<feature type="domain" description="Pyruvate carboxyltransferase" evidence="8">
    <location>
        <begin position="62"/>
        <end position="329"/>
    </location>
</feature>
<reference evidence="9 10" key="1">
    <citation type="journal article" date="2019" name="Sci. Rep.">
        <title>Nanopore sequencing improves the draft genome of the human pathogenic amoeba Naegleria fowleri.</title>
        <authorList>
            <person name="Liechti N."/>
            <person name="Schurch N."/>
            <person name="Bruggmann R."/>
            <person name="Wittwer M."/>
        </authorList>
    </citation>
    <scope>NUCLEOTIDE SEQUENCE [LARGE SCALE GENOMIC DNA]</scope>
    <source>
        <strain evidence="9 10">ATCC 30894</strain>
    </source>
</reference>
<dbReference type="SMR" id="A0A6A5BKC6"/>
<dbReference type="InterPro" id="IPR043594">
    <property type="entry name" value="HMGL"/>
</dbReference>
<gene>
    <name evidence="9" type="ORF">FDP41_006630</name>
</gene>
<dbReference type="GO" id="GO:0004419">
    <property type="term" value="F:hydroxymethylglutaryl-CoA lyase activity"/>
    <property type="evidence" value="ECO:0007669"/>
    <property type="project" value="UniProtKB-EC"/>
</dbReference>
<evidence type="ECO:0000256" key="2">
    <source>
        <dbReference type="ARBA" id="ARBA00009405"/>
    </source>
</evidence>
<evidence type="ECO:0000259" key="8">
    <source>
        <dbReference type="PROSITE" id="PS50991"/>
    </source>
</evidence>
<name>A0A6A5BKC6_NAEFO</name>
<feature type="compositionally biased region" description="Basic and acidic residues" evidence="7">
    <location>
        <begin position="403"/>
        <end position="413"/>
    </location>
</feature>
<dbReference type="RefSeq" id="XP_044559311.1">
    <property type="nucleotide sequence ID" value="XM_044710287.1"/>
</dbReference>
<dbReference type="UniPathway" id="UPA00896">
    <property type="reaction ID" value="UER00863"/>
</dbReference>
<dbReference type="Proteomes" id="UP000444721">
    <property type="component" value="Unassembled WGS sequence"/>
</dbReference>
<dbReference type="PANTHER" id="PTHR42738:SF7">
    <property type="entry name" value="HYDROXYMETHYLGLUTARYL-COA LYASE"/>
    <property type="match status" value="1"/>
</dbReference>
<feature type="region of interest" description="Disordered" evidence="7">
    <location>
        <begin position="371"/>
        <end position="413"/>
    </location>
</feature>
<dbReference type="GO" id="GO:0046951">
    <property type="term" value="P:ketone body biosynthetic process"/>
    <property type="evidence" value="ECO:0007669"/>
    <property type="project" value="TreeGrafter"/>
</dbReference>
<keyword evidence="5" id="KW-0456">Lyase</keyword>
<dbReference type="OrthoDB" id="1905920at2759"/>
<dbReference type="FunFam" id="3.20.20.70:FF:000201">
    <property type="entry name" value="Hydroxymethylglutaryl-CoA lyase"/>
    <property type="match status" value="1"/>
</dbReference>
<feature type="compositionally biased region" description="Low complexity" evidence="7">
    <location>
        <begin position="371"/>
        <end position="398"/>
    </location>
</feature>
<dbReference type="NCBIfam" id="NF004283">
    <property type="entry name" value="PRK05692.1"/>
    <property type="match status" value="1"/>
</dbReference>
<dbReference type="PANTHER" id="PTHR42738">
    <property type="entry name" value="HYDROXYMETHYLGLUTARYL-COA LYASE"/>
    <property type="match status" value="1"/>
</dbReference>
<evidence type="ECO:0000256" key="7">
    <source>
        <dbReference type="SAM" id="MobiDB-lite"/>
    </source>
</evidence>
<dbReference type="PROSITE" id="PS50991">
    <property type="entry name" value="PYR_CT"/>
    <property type="match status" value="1"/>
</dbReference>
<dbReference type="SUPFAM" id="SSF51569">
    <property type="entry name" value="Aldolase"/>
    <property type="match status" value="1"/>
</dbReference>
<evidence type="ECO:0000313" key="9">
    <source>
        <dbReference type="EMBL" id="KAF0974598.1"/>
    </source>
</evidence>